<name>A0ABY0GW96_9PEZI</name>
<organism evidence="4 5">
    <name type="scientific">Monosporascus cannonballus</name>
    <dbReference type="NCBI Taxonomy" id="155416"/>
    <lineage>
        <taxon>Eukaryota</taxon>
        <taxon>Fungi</taxon>
        <taxon>Dikarya</taxon>
        <taxon>Ascomycota</taxon>
        <taxon>Pezizomycotina</taxon>
        <taxon>Sordariomycetes</taxon>
        <taxon>Xylariomycetidae</taxon>
        <taxon>Xylariales</taxon>
        <taxon>Xylariales incertae sedis</taxon>
        <taxon>Monosporascus</taxon>
    </lineage>
</organism>
<dbReference type="PRINTS" id="PR00081">
    <property type="entry name" value="GDHRDH"/>
</dbReference>
<dbReference type="InterPro" id="IPR051122">
    <property type="entry name" value="SDR_DHRS6-like"/>
</dbReference>
<comment type="caution">
    <text evidence="4">The sequence shown here is derived from an EMBL/GenBank/DDBJ whole genome shotgun (WGS) entry which is preliminary data.</text>
</comment>
<evidence type="ECO:0000256" key="3">
    <source>
        <dbReference type="ARBA" id="ARBA00023002"/>
    </source>
</evidence>
<comment type="similarity">
    <text evidence="1">Belongs to the short-chain dehydrogenases/reductases (SDR) family.</text>
</comment>
<evidence type="ECO:0000256" key="1">
    <source>
        <dbReference type="ARBA" id="ARBA00006484"/>
    </source>
</evidence>
<dbReference type="Pfam" id="PF23441">
    <property type="entry name" value="SDR"/>
    <property type="match status" value="1"/>
</dbReference>
<dbReference type="InterPro" id="IPR036291">
    <property type="entry name" value="NAD(P)-bd_dom_sf"/>
</dbReference>
<dbReference type="SUPFAM" id="SSF51735">
    <property type="entry name" value="NAD(P)-binding Rossmann-fold domains"/>
    <property type="match status" value="1"/>
</dbReference>
<dbReference type="PANTHER" id="PTHR43477:SF1">
    <property type="entry name" value="DIHYDROANTICAPSIN 7-DEHYDROGENASE"/>
    <property type="match status" value="1"/>
</dbReference>
<proteinExistence type="inferred from homology"/>
<gene>
    <name evidence="4" type="ORF">DL762_009827</name>
</gene>
<keyword evidence="5" id="KW-1185">Reference proteome</keyword>
<dbReference type="EMBL" id="QJNS01000604">
    <property type="protein sequence ID" value="RYO76280.1"/>
    <property type="molecule type" value="Genomic_DNA"/>
</dbReference>
<dbReference type="Gene3D" id="3.40.50.720">
    <property type="entry name" value="NAD(P)-binding Rossmann-like Domain"/>
    <property type="match status" value="1"/>
</dbReference>
<reference evidence="4 5" key="1">
    <citation type="submission" date="2018-06" db="EMBL/GenBank/DDBJ databases">
        <title>Complete Genomes of Monosporascus.</title>
        <authorList>
            <person name="Robinson A.J."/>
            <person name="Natvig D.O."/>
        </authorList>
    </citation>
    <scope>NUCLEOTIDE SEQUENCE [LARGE SCALE GENOMIC DNA]</scope>
    <source>
        <strain evidence="4 5">CBS 609.92</strain>
    </source>
</reference>
<keyword evidence="3" id="KW-0560">Oxidoreductase</keyword>
<dbReference type="PANTHER" id="PTHR43477">
    <property type="entry name" value="DIHYDROANTICAPSIN 7-DEHYDROGENASE"/>
    <property type="match status" value="1"/>
</dbReference>
<keyword evidence="2" id="KW-0521">NADP</keyword>
<evidence type="ECO:0000256" key="2">
    <source>
        <dbReference type="ARBA" id="ARBA00022857"/>
    </source>
</evidence>
<dbReference type="Proteomes" id="UP000294003">
    <property type="component" value="Unassembled WGS sequence"/>
</dbReference>
<dbReference type="InterPro" id="IPR002347">
    <property type="entry name" value="SDR_fam"/>
</dbReference>
<dbReference type="InterPro" id="IPR057571">
    <property type="entry name" value="SDR_PhqE-like"/>
</dbReference>
<protein>
    <submittedName>
        <fullName evidence="4">Uncharacterized protein</fullName>
    </submittedName>
</protein>
<sequence>MPSTAGQSILVIGGSSGIGAAVAKLASSRVIKSESGIPDAHVQGFTMDLSATDTEARLEKVLLDVTADGKLDHIVVTAGSTSRRSIAETDRDNLLELTQLYLVAPALTAERASSLVFCGGRGSRKPIKGSPAAAALSGGLEGLVHGLALDMAPLRVNVVNPGAAETELWGGMAEGRKQMPFAQLPLF</sequence>
<evidence type="ECO:0000313" key="4">
    <source>
        <dbReference type="EMBL" id="RYO76280.1"/>
    </source>
</evidence>
<evidence type="ECO:0000313" key="5">
    <source>
        <dbReference type="Proteomes" id="UP000294003"/>
    </source>
</evidence>
<accession>A0ABY0GW96</accession>